<proteinExistence type="predicted"/>
<evidence type="ECO:0000256" key="10">
    <source>
        <dbReference type="ARBA" id="ARBA00022801"/>
    </source>
</evidence>
<keyword evidence="8" id="KW-0547">Nucleotide-binding</keyword>
<accession>A0A6M3YRY9</accession>
<sequence length="154" mass="18088">MRMSTGGRRKTIHPSSESRFRLSTQQIFFTYPQYECGRQELFNFLNEKCRLIKAVIAVETHEDGQKHMHAYAKFEKKLNIRDAAYFDKDGHHPNFQSVRNATASITYCRKEDPTPLEFGLDQSEEELNNIYELAKTTPEESYFETCRKNKVSIH</sequence>
<dbReference type="GO" id="GO:0003677">
    <property type="term" value="F:DNA binding"/>
    <property type="evidence" value="ECO:0007669"/>
    <property type="project" value="UniProtKB-KW"/>
</dbReference>
<keyword evidence="4" id="KW-0548">Nucleotidyltransferase</keyword>
<dbReference type="GO" id="GO:0016779">
    <property type="term" value="F:nucleotidyltransferase activity"/>
    <property type="evidence" value="ECO:0007669"/>
    <property type="project" value="UniProtKB-KW"/>
</dbReference>
<dbReference type="GO" id="GO:0016787">
    <property type="term" value="F:hydrolase activity"/>
    <property type="evidence" value="ECO:0007669"/>
    <property type="project" value="UniProtKB-KW"/>
</dbReference>
<dbReference type="Pfam" id="PF00799">
    <property type="entry name" value="Gemini_AL1"/>
    <property type="match status" value="1"/>
</dbReference>
<evidence type="ECO:0000256" key="9">
    <source>
        <dbReference type="ARBA" id="ARBA00022759"/>
    </source>
</evidence>
<dbReference type="EMBL" id="MN928943">
    <property type="protein sequence ID" value="QJI53684.1"/>
    <property type="molecule type" value="Genomic_DNA"/>
</dbReference>
<keyword evidence="5" id="KW-0235">DNA replication</keyword>
<dbReference type="SUPFAM" id="SSF55464">
    <property type="entry name" value="Origin of replication-binding domain, RBD-like"/>
    <property type="match status" value="1"/>
</dbReference>
<evidence type="ECO:0000259" key="13">
    <source>
        <dbReference type="PROSITE" id="PS52020"/>
    </source>
</evidence>
<evidence type="ECO:0000256" key="11">
    <source>
        <dbReference type="ARBA" id="ARBA00023124"/>
    </source>
</evidence>
<dbReference type="InterPro" id="IPR049912">
    <property type="entry name" value="CRESS_DNA_REP"/>
</dbReference>
<keyword evidence="11" id="KW-0190">Covalent protein-DNA linkage</keyword>
<evidence type="ECO:0000256" key="6">
    <source>
        <dbReference type="ARBA" id="ARBA00022722"/>
    </source>
</evidence>
<dbReference type="GO" id="GO:0006260">
    <property type="term" value="P:DNA replication"/>
    <property type="evidence" value="ECO:0007669"/>
    <property type="project" value="UniProtKB-KW"/>
</dbReference>
<dbReference type="GO" id="GO:0004519">
    <property type="term" value="F:endonuclease activity"/>
    <property type="evidence" value="ECO:0007669"/>
    <property type="project" value="UniProtKB-KW"/>
</dbReference>
<protein>
    <submittedName>
        <fullName evidence="14">Replication-associated protein</fullName>
    </submittedName>
</protein>
<feature type="domain" description="CRESS-DNA virus Rep endonuclease" evidence="13">
    <location>
        <begin position="21"/>
        <end position="121"/>
    </location>
</feature>
<dbReference type="Gene3D" id="3.40.1310.20">
    <property type="match status" value="1"/>
</dbReference>
<dbReference type="GO" id="GO:0042025">
    <property type="term" value="C:host cell nucleus"/>
    <property type="evidence" value="ECO:0007669"/>
    <property type="project" value="UniProtKB-SubCell"/>
</dbReference>
<keyword evidence="10" id="KW-0378">Hydrolase</keyword>
<keyword evidence="12" id="KW-0238">DNA-binding</keyword>
<evidence type="ECO:0000313" key="14">
    <source>
        <dbReference type="EMBL" id="QJI53684.1"/>
    </source>
</evidence>
<keyword evidence="9" id="KW-0255">Endonuclease</keyword>
<evidence type="ECO:0000256" key="2">
    <source>
        <dbReference type="ARBA" id="ARBA00022562"/>
    </source>
</evidence>
<evidence type="ECO:0000256" key="5">
    <source>
        <dbReference type="ARBA" id="ARBA00022705"/>
    </source>
</evidence>
<name>A0A6M3YRY9_9VIRU</name>
<evidence type="ECO:0000256" key="1">
    <source>
        <dbReference type="ARBA" id="ARBA00004147"/>
    </source>
</evidence>
<keyword evidence="7" id="KW-0479">Metal-binding</keyword>
<dbReference type="GO" id="GO:0000166">
    <property type="term" value="F:nucleotide binding"/>
    <property type="evidence" value="ECO:0007669"/>
    <property type="project" value="UniProtKB-KW"/>
</dbReference>
<organism evidence="14">
    <name type="scientific">Cressdnaviricota sp</name>
    <dbReference type="NCBI Taxonomy" id="2748378"/>
    <lineage>
        <taxon>Viruses</taxon>
        <taxon>Monodnaviria</taxon>
        <taxon>Shotokuvirae</taxon>
        <taxon>Cressdnaviricota</taxon>
    </lineage>
</organism>
<dbReference type="PROSITE" id="PS52020">
    <property type="entry name" value="CRESS_DNA_REP"/>
    <property type="match status" value="1"/>
</dbReference>
<evidence type="ECO:0000256" key="8">
    <source>
        <dbReference type="ARBA" id="ARBA00022741"/>
    </source>
</evidence>
<reference evidence="14" key="1">
    <citation type="submission" date="2020-01" db="EMBL/GenBank/DDBJ databases">
        <title>Novel CRESS-DNA virus.</title>
        <authorList>
            <person name="Liu Q."/>
            <person name="Shan T."/>
            <person name="Yang S."/>
            <person name="Zhang W."/>
        </authorList>
    </citation>
    <scope>NUCLEOTIDE SEQUENCE</scope>
    <source>
        <strain evidence="14">Fmg067cir3</strain>
    </source>
</reference>
<comment type="subcellular location">
    <subcellularLocation>
        <location evidence="1">Host nucleus</location>
    </subcellularLocation>
</comment>
<evidence type="ECO:0000256" key="12">
    <source>
        <dbReference type="ARBA" id="ARBA00023125"/>
    </source>
</evidence>
<evidence type="ECO:0000256" key="7">
    <source>
        <dbReference type="ARBA" id="ARBA00022723"/>
    </source>
</evidence>
<keyword evidence="3" id="KW-0808">Transferase</keyword>
<evidence type="ECO:0000256" key="4">
    <source>
        <dbReference type="ARBA" id="ARBA00022695"/>
    </source>
</evidence>
<keyword evidence="6" id="KW-0540">Nuclease</keyword>
<evidence type="ECO:0000256" key="3">
    <source>
        <dbReference type="ARBA" id="ARBA00022679"/>
    </source>
</evidence>
<dbReference type="GO" id="GO:0046872">
    <property type="term" value="F:metal ion binding"/>
    <property type="evidence" value="ECO:0007669"/>
    <property type="project" value="UniProtKB-KW"/>
</dbReference>
<keyword evidence="2" id="KW-1048">Host nucleus</keyword>